<keyword evidence="2" id="KW-1185">Reference proteome</keyword>
<accession>A0A3D9AYU0</accession>
<protein>
    <submittedName>
        <fullName evidence="1">Uncharacterized protein</fullName>
    </submittedName>
</protein>
<evidence type="ECO:0000313" key="1">
    <source>
        <dbReference type="EMBL" id="REC46518.1"/>
    </source>
</evidence>
<sequence length="115" mass="13247">MQEHFFNGNTSFMKIWNFILMLIFMMTSCSNGSSAQNLTWYNNATISNIADDPDKPEEFVRISIGISQQVFYLSKKSPEYKALMQKTTESFKNGKAYNIGIENNTNIIRQVNDIK</sequence>
<dbReference type="Proteomes" id="UP000256257">
    <property type="component" value="Unassembled WGS sequence"/>
</dbReference>
<comment type="caution">
    <text evidence="1">The sequence shown here is derived from an EMBL/GenBank/DDBJ whole genome shotgun (WGS) entry which is preliminary data.</text>
</comment>
<dbReference type="EMBL" id="QNVV01000013">
    <property type="protein sequence ID" value="REC46518.1"/>
    <property type="molecule type" value="Genomic_DNA"/>
</dbReference>
<dbReference type="AlphaFoldDB" id="A0A3D9AYU0"/>
<evidence type="ECO:0000313" key="2">
    <source>
        <dbReference type="Proteomes" id="UP000256257"/>
    </source>
</evidence>
<reference evidence="1 2" key="1">
    <citation type="submission" date="2018-06" db="EMBL/GenBank/DDBJ databases">
        <title>Novel Chryseobacterium species.</title>
        <authorList>
            <person name="Newman J."/>
            <person name="Hugo C."/>
            <person name="Oosthuizen L."/>
            <person name="Charimba G."/>
        </authorList>
    </citation>
    <scope>NUCLEOTIDE SEQUENCE [LARGE SCALE GENOMIC DNA]</scope>
    <source>
        <strain evidence="1 2">7_F195</strain>
    </source>
</reference>
<name>A0A3D9AYU0_9FLAO</name>
<organism evidence="1 2">
    <name type="scientific">Chryseobacterium pennipullorum</name>
    <dbReference type="NCBI Taxonomy" id="2258963"/>
    <lineage>
        <taxon>Bacteria</taxon>
        <taxon>Pseudomonadati</taxon>
        <taxon>Bacteroidota</taxon>
        <taxon>Flavobacteriia</taxon>
        <taxon>Flavobacteriales</taxon>
        <taxon>Weeksellaceae</taxon>
        <taxon>Chryseobacterium group</taxon>
        <taxon>Chryseobacterium</taxon>
    </lineage>
</organism>
<proteinExistence type="predicted"/>
<gene>
    <name evidence="1" type="ORF">DRF67_14695</name>
</gene>